<dbReference type="KEGG" id="rtn:A6122_0138"/>
<evidence type="ECO:0000313" key="1">
    <source>
        <dbReference type="EMBL" id="AND15304.1"/>
    </source>
</evidence>
<dbReference type="Proteomes" id="UP000077071">
    <property type="component" value="Chromosome"/>
</dbReference>
<sequence>MTEHNWTTPVVAVTVSAPAAASSLRPSMAFLQVSYGGPACTTISCVQLRRTIDGCRPARGSIVTATLSGGFTFATGSTTCAAIADSTGLVTLPAILVPATGGTGLITAHSDGLLLSARVCTMPD</sequence>
<protein>
    <submittedName>
        <fullName evidence="1">Uncharacterized protein</fullName>
    </submittedName>
</protein>
<proteinExistence type="predicted"/>
<name>A0A160KQ44_9MICO</name>
<dbReference type="EMBL" id="CP015515">
    <property type="protein sequence ID" value="AND15304.1"/>
    <property type="molecule type" value="Genomic_DNA"/>
</dbReference>
<reference evidence="1 2" key="1">
    <citation type="submission" date="2016-05" db="EMBL/GenBank/DDBJ databases">
        <title>Complete genome sequence of Rathayibacter tritici NCPPB 1953.</title>
        <authorList>
            <person name="Park J."/>
            <person name="Lee H.-H."/>
            <person name="Lee S.-W."/>
            <person name="Seo Y.-S."/>
        </authorList>
    </citation>
    <scope>NUCLEOTIDE SEQUENCE [LARGE SCALE GENOMIC DNA]</scope>
    <source>
        <strain evidence="1 2">NCPPB 1953</strain>
    </source>
</reference>
<accession>A0A160KQ44</accession>
<dbReference type="RefSeq" id="WP_104258626.1">
    <property type="nucleotide sequence ID" value="NZ_PSUN01000080.1"/>
</dbReference>
<gene>
    <name evidence="1" type="ORF">A6122_0138</name>
</gene>
<organism evidence="1 2">
    <name type="scientific">Rathayibacter tritici</name>
    <dbReference type="NCBI Taxonomy" id="33888"/>
    <lineage>
        <taxon>Bacteria</taxon>
        <taxon>Bacillati</taxon>
        <taxon>Actinomycetota</taxon>
        <taxon>Actinomycetes</taxon>
        <taxon>Micrococcales</taxon>
        <taxon>Microbacteriaceae</taxon>
        <taxon>Rathayibacter</taxon>
    </lineage>
</organism>
<dbReference type="AlphaFoldDB" id="A0A160KQ44"/>
<evidence type="ECO:0000313" key="2">
    <source>
        <dbReference type="Proteomes" id="UP000077071"/>
    </source>
</evidence>
<keyword evidence="2" id="KW-1185">Reference proteome</keyword>
<dbReference type="PATRIC" id="fig|33888.3.peg.164"/>